<comment type="caution">
    <text evidence="1">The sequence shown here is derived from an EMBL/GenBank/DDBJ whole genome shotgun (WGS) entry which is preliminary data.</text>
</comment>
<proteinExistence type="predicted"/>
<reference evidence="1 2" key="1">
    <citation type="journal article" date="2018" name="PLoS Genet.">
        <title>Population sequencing reveals clonal diversity and ancestral inbreeding in the grapevine cultivar Chardonnay.</title>
        <authorList>
            <person name="Roach M.J."/>
            <person name="Johnson D.L."/>
            <person name="Bohlmann J."/>
            <person name="van Vuuren H.J."/>
            <person name="Jones S.J."/>
            <person name="Pretorius I.S."/>
            <person name="Schmidt S.A."/>
            <person name="Borneman A.R."/>
        </authorList>
    </citation>
    <scope>NUCLEOTIDE SEQUENCE [LARGE SCALE GENOMIC DNA]</scope>
    <source>
        <strain evidence="2">cv. Chardonnay</strain>
        <tissue evidence="1">Leaf</tissue>
    </source>
</reference>
<sequence length="95" mass="11096">MTVDHLSKIVTKFQGDDKPINGDFLEDAPFIIEKLTWFAHIVNFIPTRKMLEDYYMCTRSYENGEKLARITRRGANLEFQEQLLVMDGATFVFKS</sequence>
<evidence type="ECO:0000313" key="2">
    <source>
        <dbReference type="Proteomes" id="UP000288805"/>
    </source>
</evidence>
<name>A0A438EN84_VITVI</name>
<organism evidence="1 2">
    <name type="scientific">Vitis vinifera</name>
    <name type="common">Grape</name>
    <dbReference type="NCBI Taxonomy" id="29760"/>
    <lineage>
        <taxon>Eukaryota</taxon>
        <taxon>Viridiplantae</taxon>
        <taxon>Streptophyta</taxon>
        <taxon>Embryophyta</taxon>
        <taxon>Tracheophyta</taxon>
        <taxon>Spermatophyta</taxon>
        <taxon>Magnoliopsida</taxon>
        <taxon>eudicotyledons</taxon>
        <taxon>Gunneridae</taxon>
        <taxon>Pentapetalae</taxon>
        <taxon>rosids</taxon>
        <taxon>Vitales</taxon>
        <taxon>Vitaceae</taxon>
        <taxon>Viteae</taxon>
        <taxon>Vitis</taxon>
    </lineage>
</organism>
<gene>
    <name evidence="1" type="ORF">CK203_087468</name>
</gene>
<evidence type="ECO:0000313" key="1">
    <source>
        <dbReference type="EMBL" id="RVW49209.1"/>
    </source>
</evidence>
<dbReference type="Proteomes" id="UP000288805">
    <property type="component" value="Unassembled WGS sequence"/>
</dbReference>
<dbReference type="EMBL" id="QGNW01001231">
    <property type="protein sequence ID" value="RVW49209.1"/>
    <property type="molecule type" value="Genomic_DNA"/>
</dbReference>
<protein>
    <submittedName>
        <fullName evidence="1">Uncharacterized protein</fullName>
    </submittedName>
</protein>
<accession>A0A438EN84</accession>
<dbReference type="AlphaFoldDB" id="A0A438EN84"/>